<dbReference type="GO" id="GO:0003887">
    <property type="term" value="F:DNA-directed DNA polymerase activity"/>
    <property type="evidence" value="ECO:0007669"/>
    <property type="project" value="UniProtKB-KW"/>
</dbReference>
<dbReference type="AlphaFoldDB" id="A0AAV7X1L5"/>
<sequence>MFRRNGYVVREMWECRFRELQAGDPAMRRFFEHHHTERIPPLRLRDALYGGRTSALRSYVKCDLTKGEVIKFVDVTSQYPNANLRFPYPAGHPDIFLKNDPKMPPVDQWNGVVKAKVLPPADLFLPVLPYRTCSKLMFPLCRTCAESQNQSGCDHFDPEDRALTGTWPAPEIKLAVEKRYKVMEVYEVYQYPEVIQFDPKTREDGLFSGYVREMMALKQHASGWPAGLETEDQKVQYTMDVLEKDGILLECDKMERNEGLRTLAKLILNSFWGKMGEKTLRALTKFVTTFSAWMALINDPKIEIRGILPIGEECLQVSYVPKEDSEDSLVTSSLVHAAFTTCYGRLHLYKYLDMVGGRALYHDTDSVCYLAKPGLPDPPIGRHLGDLTDQIQDDYGAGSFCFEFVSGGAKNYSYKIAVGGSLDNVKVVTKVRGISINSSNDDLLTFENLRDMVLSDHPIKRDIPLPSQIARLRGWRIVTRDTTKAWRVCLNKRRRVDKERTVPYGYVDTEDVADDDEEVLAALAQLADA</sequence>
<evidence type="ECO:0000256" key="3">
    <source>
        <dbReference type="ARBA" id="ARBA00022679"/>
    </source>
</evidence>
<reference evidence="10" key="1">
    <citation type="submission" date="2022-12" db="EMBL/GenBank/DDBJ databases">
        <title>Chromosome-level genome assembly of the bean flower thrips Megalurothrips usitatus.</title>
        <authorList>
            <person name="Ma L."/>
            <person name="Liu Q."/>
            <person name="Li H."/>
            <person name="Cai W."/>
        </authorList>
    </citation>
    <scope>NUCLEOTIDE SEQUENCE</scope>
    <source>
        <strain evidence="10">Cailab_2022a</strain>
    </source>
</reference>
<evidence type="ECO:0000313" key="11">
    <source>
        <dbReference type="Proteomes" id="UP001075354"/>
    </source>
</evidence>
<evidence type="ECO:0000256" key="6">
    <source>
        <dbReference type="ARBA" id="ARBA00022932"/>
    </source>
</evidence>
<feature type="domain" description="DNA-directed DNA polymerase family B mitochondria/virus" evidence="9">
    <location>
        <begin position="44"/>
        <end position="222"/>
    </location>
</feature>
<keyword evidence="7" id="KW-0238">DNA-binding</keyword>
<dbReference type="GO" id="GO:0000166">
    <property type="term" value="F:nucleotide binding"/>
    <property type="evidence" value="ECO:0007669"/>
    <property type="project" value="InterPro"/>
</dbReference>
<dbReference type="SUPFAM" id="SSF56672">
    <property type="entry name" value="DNA/RNA polymerases"/>
    <property type="match status" value="1"/>
</dbReference>
<comment type="catalytic activity">
    <reaction evidence="8">
        <text>DNA(n) + a 2'-deoxyribonucleoside 5'-triphosphate = DNA(n+1) + diphosphate</text>
        <dbReference type="Rhea" id="RHEA:22508"/>
        <dbReference type="Rhea" id="RHEA-COMP:17339"/>
        <dbReference type="Rhea" id="RHEA-COMP:17340"/>
        <dbReference type="ChEBI" id="CHEBI:33019"/>
        <dbReference type="ChEBI" id="CHEBI:61560"/>
        <dbReference type="ChEBI" id="CHEBI:173112"/>
        <dbReference type="EC" id="2.7.7.7"/>
    </reaction>
</comment>
<keyword evidence="5" id="KW-0235">DNA replication</keyword>
<dbReference type="Pfam" id="PF03175">
    <property type="entry name" value="DNA_pol_B_2"/>
    <property type="match status" value="1"/>
</dbReference>
<dbReference type="EC" id="2.7.7.7" evidence="2"/>
<protein>
    <recommendedName>
        <fullName evidence="2">DNA-directed DNA polymerase</fullName>
        <ecNumber evidence="2">2.7.7.7</ecNumber>
    </recommendedName>
</protein>
<dbReference type="Proteomes" id="UP001075354">
    <property type="component" value="Unassembled WGS sequence"/>
</dbReference>
<keyword evidence="6" id="KW-0239">DNA-directed DNA polymerase</keyword>
<accession>A0AAV7X1L5</accession>
<evidence type="ECO:0000313" key="10">
    <source>
        <dbReference type="EMBL" id="KAJ1518855.1"/>
    </source>
</evidence>
<comment type="similarity">
    <text evidence="1">Belongs to the DNA polymerase type-B family.</text>
</comment>
<comment type="caution">
    <text evidence="10">The sequence shown here is derived from an EMBL/GenBank/DDBJ whole genome shotgun (WGS) entry which is preliminary data.</text>
</comment>
<dbReference type="Gene3D" id="3.90.1600.10">
    <property type="entry name" value="Palm domain of DNA polymerase"/>
    <property type="match status" value="1"/>
</dbReference>
<dbReference type="PANTHER" id="PTHR33568">
    <property type="entry name" value="DNA POLYMERASE"/>
    <property type="match status" value="1"/>
</dbReference>
<dbReference type="InterPro" id="IPR023211">
    <property type="entry name" value="DNA_pol_palm_dom_sf"/>
</dbReference>
<keyword evidence="3" id="KW-0808">Transferase</keyword>
<evidence type="ECO:0000256" key="8">
    <source>
        <dbReference type="ARBA" id="ARBA00049244"/>
    </source>
</evidence>
<evidence type="ECO:0000256" key="5">
    <source>
        <dbReference type="ARBA" id="ARBA00022705"/>
    </source>
</evidence>
<dbReference type="EMBL" id="JAPTSV010000864">
    <property type="protein sequence ID" value="KAJ1518855.1"/>
    <property type="molecule type" value="Genomic_DNA"/>
</dbReference>
<dbReference type="PANTHER" id="PTHR33568:SF3">
    <property type="entry name" value="DNA-DIRECTED DNA POLYMERASE"/>
    <property type="match status" value="1"/>
</dbReference>
<dbReference type="InterPro" id="IPR043502">
    <property type="entry name" value="DNA/RNA_pol_sf"/>
</dbReference>
<gene>
    <name evidence="10" type="ORF">ONE63_011531</name>
</gene>
<dbReference type="GO" id="GO:0006260">
    <property type="term" value="P:DNA replication"/>
    <property type="evidence" value="ECO:0007669"/>
    <property type="project" value="UniProtKB-KW"/>
</dbReference>
<keyword evidence="11" id="KW-1185">Reference proteome</keyword>
<name>A0AAV7X1L5_9NEOP</name>
<proteinExistence type="inferred from homology"/>
<evidence type="ECO:0000256" key="1">
    <source>
        <dbReference type="ARBA" id="ARBA00005755"/>
    </source>
</evidence>
<evidence type="ECO:0000256" key="2">
    <source>
        <dbReference type="ARBA" id="ARBA00012417"/>
    </source>
</evidence>
<evidence type="ECO:0000256" key="7">
    <source>
        <dbReference type="ARBA" id="ARBA00023125"/>
    </source>
</evidence>
<dbReference type="GO" id="GO:0003677">
    <property type="term" value="F:DNA binding"/>
    <property type="evidence" value="ECO:0007669"/>
    <property type="project" value="UniProtKB-KW"/>
</dbReference>
<keyword evidence="4" id="KW-0548">Nucleotidyltransferase</keyword>
<dbReference type="InterPro" id="IPR004868">
    <property type="entry name" value="DNA-dir_DNA_pol_B_mt/vir"/>
</dbReference>
<organism evidence="10 11">
    <name type="scientific">Megalurothrips usitatus</name>
    <name type="common">bean blossom thrips</name>
    <dbReference type="NCBI Taxonomy" id="439358"/>
    <lineage>
        <taxon>Eukaryota</taxon>
        <taxon>Metazoa</taxon>
        <taxon>Ecdysozoa</taxon>
        <taxon>Arthropoda</taxon>
        <taxon>Hexapoda</taxon>
        <taxon>Insecta</taxon>
        <taxon>Pterygota</taxon>
        <taxon>Neoptera</taxon>
        <taxon>Paraneoptera</taxon>
        <taxon>Thysanoptera</taxon>
        <taxon>Terebrantia</taxon>
        <taxon>Thripoidea</taxon>
        <taxon>Thripidae</taxon>
        <taxon>Megalurothrips</taxon>
    </lineage>
</organism>
<evidence type="ECO:0000256" key="4">
    <source>
        <dbReference type="ARBA" id="ARBA00022695"/>
    </source>
</evidence>
<dbReference type="Gene3D" id="1.10.287.690">
    <property type="entry name" value="Helix hairpin bin"/>
    <property type="match status" value="1"/>
</dbReference>
<evidence type="ECO:0000259" key="9">
    <source>
        <dbReference type="Pfam" id="PF03175"/>
    </source>
</evidence>